<name>I2NWJ1_NEISI</name>
<dbReference type="InterPro" id="IPR005560">
    <property type="entry name" value="Csp_YhjQ"/>
</dbReference>
<reference evidence="1 2" key="1">
    <citation type="submission" date="2012-04" db="EMBL/GenBank/DDBJ databases">
        <authorList>
            <person name="Harkins D.M."/>
            <person name="Madupu R."/>
            <person name="Durkin A.S."/>
            <person name="Torralba M."/>
            <person name="Methe B."/>
            <person name="Sutton G.G."/>
            <person name="Nelson K.E."/>
        </authorList>
    </citation>
    <scope>NUCLEOTIDE SEQUENCE [LARGE SCALE GENOMIC DNA]</scope>
    <source>
        <strain evidence="1 2">VK64</strain>
    </source>
</reference>
<dbReference type="InterPro" id="IPR006311">
    <property type="entry name" value="TAT_signal"/>
</dbReference>
<dbReference type="Pfam" id="PF03860">
    <property type="entry name" value="Csp"/>
    <property type="match status" value="1"/>
</dbReference>
<dbReference type="Gene3D" id="1.20.1270.360">
    <property type="match status" value="1"/>
</dbReference>
<dbReference type="PATRIC" id="fig|1095748.3.peg.280"/>
<dbReference type="NCBIfam" id="TIGR04401">
    <property type="entry name" value="TAT_Cys_rich"/>
    <property type="match status" value="1"/>
</dbReference>
<evidence type="ECO:0000313" key="2">
    <source>
        <dbReference type="Proteomes" id="UP000004473"/>
    </source>
</evidence>
<protein>
    <recommendedName>
        <fullName evidence="3">Twin-arginine translocation signal/Cys-rich four helix bundle protein</fullName>
    </recommendedName>
</protein>
<dbReference type="PANTHER" id="PTHR37310:SF1">
    <property type="entry name" value="CYTOPLASMIC PROTEIN"/>
    <property type="match status" value="1"/>
</dbReference>
<gene>
    <name evidence="1" type="ORF">HMPREF1051_0996</name>
</gene>
<sequence>MMRRKLLSSILAIRYVSLHINDYIRKYSMNRRQFLGGTAVSLAAAASFARAHGHHDHKGHSHAAPAAASKTYEAARKAAAHCVEAGQICLAHCIRLLSQGDTSMKDCATGVNQMLALCGALQNLATQNSPLTPSLAKVCVEACKQCSAACKQHAGHHAECKQCYESCLACIKECEKIAA</sequence>
<evidence type="ECO:0008006" key="3">
    <source>
        <dbReference type="Google" id="ProtNLM"/>
    </source>
</evidence>
<dbReference type="PROSITE" id="PS51318">
    <property type="entry name" value="TAT"/>
    <property type="match status" value="1"/>
</dbReference>
<dbReference type="PANTHER" id="PTHR37310">
    <property type="entry name" value="CYTOPLASMIC PROTEIN-RELATED"/>
    <property type="match status" value="1"/>
</dbReference>
<dbReference type="EMBL" id="AJMT01000014">
    <property type="protein sequence ID" value="EIG30202.1"/>
    <property type="molecule type" value="Genomic_DNA"/>
</dbReference>
<accession>I2NWJ1</accession>
<organism evidence="1 2">
    <name type="scientific">Neisseria sicca VK64</name>
    <dbReference type="NCBI Taxonomy" id="1095748"/>
    <lineage>
        <taxon>Bacteria</taxon>
        <taxon>Pseudomonadati</taxon>
        <taxon>Pseudomonadota</taxon>
        <taxon>Betaproteobacteria</taxon>
        <taxon>Neisseriales</taxon>
        <taxon>Neisseriaceae</taxon>
        <taxon>Neisseria</taxon>
    </lineage>
</organism>
<dbReference type="AlphaFoldDB" id="I2NWJ1"/>
<comment type="caution">
    <text evidence="1">The sequence shown here is derived from an EMBL/GenBank/DDBJ whole genome shotgun (WGS) entry which is preliminary data.</text>
</comment>
<dbReference type="Proteomes" id="UP000004473">
    <property type="component" value="Unassembled WGS sequence"/>
</dbReference>
<dbReference type="InterPro" id="IPR030913">
    <property type="entry name" value="Csp1_Cys_rich"/>
</dbReference>
<evidence type="ECO:0000313" key="1">
    <source>
        <dbReference type="EMBL" id="EIG30202.1"/>
    </source>
</evidence>
<proteinExistence type="predicted"/>